<evidence type="ECO:0000313" key="2">
    <source>
        <dbReference type="EMBL" id="SHJ86238.1"/>
    </source>
</evidence>
<evidence type="ECO:0000259" key="1">
    <source>
        <dbReference type="Pfam" id="PF11706"/>
    </source>
</evidence>
<dbReference type="InterPro" id="IPR021005">
    <property type="entry name" value="Znf_CGNR"/>
</dbReference>
<organism evidence="2 3">
    <name type="scientific">Nocardiopsis flavescens</name>
    <dbReference type="NCBI Taxonomy" id="758803"/>
    <lineage>
        <taxon>Bacteria</taxon>
        <taxon>Bacillati</taxon>
        <taxon>Actinomycetota</taxon>
        <taxon>Actinomycetes</taxon>
        <taxon>Streptosporangiales</taxon>
        <taxon>Nocardiopsidaceae</taxon>
        <taxon>Nocardiopsis</taxon>
    </lineage>
</organism>
<accession>A0A1M6MRW0</accession>
<evidence type="ECO:0000313" key="3">
    <source>
        <dbReference type="Proteomes" id="UP000184452"/>
    </source>
</evidence>
<dbReference type="Pfam" id="PF07336">
    <property type="entry name" value="ABATE"/>
    <property type="match status" value="1"/>
</dbReference>
<dbReference type="AlphaFoldDB" id="A0A1M6MRW0"/>
<sequence length="198" mass="21926">MSERAETGRWIVSRDGQRWWFDPGARSLDFAYTGGFEGPPEWEDWHGPADVERWWRERFGAEVEVDASAYEDARALRGAVARGALAVSGGLAVPAGDAATIDRHAAMPDLPPQLGTPVAPTHERLLAAVARDAVGTLRRTDRLRACSADDCALVYLDTSRAGSRTWCSMSRCGNRHKIRRLRERRAAGHTTRNVTEEN</sequence>
<keyword evidence="3" id="KW-1185">Reference proteome</keyword>
<feature type="domain" description="Zinc finger CGNR" evidence="1">
    <location>
        <begin position="142"/>
        <end position="185"/>
    </location>
</feature>
<dbReference type="SUPFAM" id="SSF160904">
    <property type="entry name" value="Jann2411-like"/>
    <property type="match status" value="1"/>
</dbReference>
<name>A0A1M6MRW0_9ACTN</name>
<reference evidence="2 3" key="1">
    <citation type="submission" date="2016-11" db="EMBL/GenBank/DDBJ databases">
        <authorList>
            <person name="Jaros S."/>
            <person name="Januszkiewicz K."/>
            <person name="Wedrychowicz H."/>
        </authorList>
    </citation>
    <scope>NUCLEOTIDE SEQUENCE [LARGE SCALE GENOMIC DNA]</scope>
    <source>
        <strain evidence="2 3">CGMCC 4.5723</strain>
    </source>
</reference>
<dbReference type="RefSeq" id="WP_073380459.1">
    <property type="nucleotide sequence ID" value="NZ_FQZK01000010.1"/>
</dbReference>
<proteinExistence type="predicted"/>
<dbReference type="InterPro" id="IPR010852">
    <property type="entry name" value="ABATE"/>
</dbReference>
<dbReference type="PANTHER" id="PTHR35525:SF3">
    <property type="entry name" value="BLL6575 PROTEIN"/>
    <property type="match status" value="1"/>
</dbReference>
<dbReference type="EMBL" id="FQZK01000010">
    <property type="protein sequence ID" value="SHJ86238.1"/>
    <property type="molecule type" value="Genomic_DNA"/>
</dbReference>
<dbReference type="PANTHER" id="PTHR35525">
    <property type="entry name" value="BLL6575 PROTEIN"/>
    <property type="match status" value="1"/>
</dbReference>
<dbReference type="Pfam" id="PF11706">
    <property type="entry name" value="zf-CGNR"/>
    <property type="match status" value="1"/>
</dbReference>
<dbReference type="OrthoDB" id="123307at2"/>
<protein>
    <submittedName>
        <fullName evidence="2">Conserved protein containing a Zn-ribbon-like motif, possibly RNA-binding</fullName>
    </submittedName>
</protein>
<gene>
    <name evidence="2" type="ORF">SAMN05421803_110189</name>
</gene>
<dbReference type="InterPro" id="IPR023286">
    <property type="entry name" value="ABATE_dom_sf"/>
</dbReference>
<dbReference type="STRING" id="758803.SAMN05421803_110189"/>
<dbReference type="Gene3D" id="1.10.3300.10">
    <property type="entry name" value="Jann2411-like domain"/>
    <property type="match status" value="1"/>
</dbReference>
<dbReference type="Proteomes" id="UP000184452">
    <property type="component" value="Unassembled WGS sequence"/>
</dbReference>